<dbReference type="STRING" id="84698.SAMN04488528_101032"/>
<feature type="repeat" description="TPR" evidence="3">
    <location>
        <begin position="215"/>
        <end position="248"/>
    </location>
</feature>
<organism evidence="5 6">
    <name type="scientific">Clostridium frigidicarnis</name>
    <dbReference type="NCBI Taxonomy" id="84698"/>
    <lineage>
        <taxon>Bacteria</taxon>
        <taxon>Bacillati</taxon>
        <taxon>Bacillota</taxon>
        <taxon>Clostridia</taxon>
        <taxon>Eubacteriales</taxon>
        <taxon>Clostridiaceae</taxon>
        <taxon>Clostridium</taxon>
    </lineage>
</organism>
<keyword evidence="4" id="KW-0472">Membrane</keyword>
<protein>
    <submittedName>
        <fullName evidence="5">Tetratricopeptide repeat-containing protein</fullName>
    </submittedName>
</protein>
<dbReference type="GO" id="GO:0000993">
    <property type="term" value="F:RNA polymerase II complex binding"/>
    <property type="evidence" value="ECO:0007669"/>
    <property type="project" value="TreeGrafter"/>
</dbReference>
<dbReference type="Gene3D" id="1.25.40.10">
    <property type="entry name" value="Tetratricopeptide repeat domain"/>
    <property type="match status" value="2"/>
</dbReference>
<dbReference type="InterPro" id="IPR019734">
    <property type="entry name" value="TPR_rpt"/>
</dbReference>
<dbReference type="OrthoDB" id="369370at2"/>
<proteinExistence type="predicted"/>
<sequence length="280" mass="32297">MKSIVIEILAILIGFVGLSIINPFLAKFALLGYFLYKLITRRYLFYTLKGRKLYDNGNKEDALQYFEKASNSKFCKPRVYVSYAYLLLIEGKLDDCEKMLNMASKFTLASKDNLNARITLALLNWKKNNLDESINILEELYKENKSITLYEGLGYLLILSGDYEKALKFNLEALEYDSSSSIINDNVAESYYFLGDLEKAKKIYYELTQSPLSFSEPYYYYGLIHKEEGDLESAERLFKRALKCPDSLLTGLSKETIKDELTNLQLEKNELNCDDQLTVP</sequence>
<dbReference type="SUPFAM" id="SSF81901">
    <property type="entry name" value="HCP-like"/>
    <property type="match status" value="1"/>
</dbReference>
<evidence type="ECO:0000256" key="1">
    <source>
        <dbReference type="ARBA" id="ARBA00022737"/>
    </source>
</evidence>
<reference evidence="5 6" key="1">
    <citation type="submission" date="2016-10" db="EMBL/GenBank/DDBJ databases">
        <authorList>
            <person name="de Groot N.N."/>
        </authorList>
    </citation>
    <scope>NUCLEOTIDE SEQUENCE [LARGE SCALE GENOMIC DNA]</scope>
    <source>
        <strain evidence="5 6">DSM 12271</strain>
    </source>
</reference>
<keyword evidence="2 3" id="KW-0802">TPR repeat</keyword>
<dbReference type="EMBL" id="FOKI01000010">
    <property type="protein sequence ID" value="SFB05259.1"/>
    <property type="molecule type" value="Genomic_DNA"/>
</dbReference>
<dbReference type="InterPro" id="IPR031101">
    <property type="entry name" value="Ctr9"/>
</dbReference>
<evidence type="ECO:0000256" key="3">
    <source>
        <dbReference type="PROSITE-ProRule" id="PRU00339"/>
    </source>
</evidence>
<dbReference type="GO" id="GO:0006368">
    <property type="term" value="P:transcription elongation by RNA polymerase II"/>
    <property type="evidence" value="ECO:0007669"/>
    <property type="project" value="TreeGrafter"/>
</dbReference>
<gene>
    <name evidence="5" type="ORF">SAMN04488528_101032</name>
</gene>
<accession>A0A1I0XVU9</accession>
<name>A0A1I0XVU9_9CLOT</name>
<evidence type="ECO:0000256" key="2">
    <source>
        <dbReference type="ARBA" id="ARBA00022803"/>
    </source>
</evidence>
<keyword evidence="4" id="KW-1133">Transmembrane helix</keyword>
<dbReference type="Pfam" id="PF13432">
    <property type="entry name" value="TPR_16"/>
    <property type="match status" value="1"/>
</dbReference>
<feature type="repeat" description="TPR" evidence="3">
    <location>
        <begin position="147"/>
        <end position="180"/>
    </location>
</feature>
<evidence type="ECO:0000313" key="6">
    <source>
        <dbReference type="Proteomes" id="UP000198619"/>
    </source>
</evidence>
<keyword evidence="4" id="KW-0812">Transmembrane</keyword>
<dbReference type="PROSITE" id="PS50005">
    <property type="entry name" value="TPR"/>
    <property type="match status" value="2"/>
</dbReference>
<keyword evidence="6" id="KW-1185">Reference proteome</keyword>
<dbReference type="InterPro" id="IPR011990">
    <property type="entry name" value="TPR-like_helical_dom_sf"/>
</dbReference>
<dbReference type="RefSeq" id="WP_090040424.1">
    <property type="nucleotide sequence ID" value="NZ_FOKI01000010.1"/>
</dbReference>
<dbReference type="AlphaFoldDB" id="A0A1I0XVU9"/>
<evidence type="ECO:0000256" key="4">
    <source>
        <dbReference type="SAM" id="Phobius"/>
    </source>
</evidence>
<dbReference type="PANTHER" id="PTHR14027">
    <property type="entry name" value="RNA POLYMERASE-ASSOCIATED PROTEIN CTR9"/>
    <property type="match status" value="1"/>
</dbReference>
<dbReference type="Pfam" id="PF13181">
    <property type="entry name" value="TPR_8"/>
    <property type="match status" value="1"/>
</dbReference>
<dbReference type="GO" id="GO:0006355">
    <property type="term" value="P:regulation of DNA-templated transcription"/>
    <property type="evidence" value="ECO:0007669"/>
    <property type="project" value="InterPro"/>
</dbReference>
<dbReference type="Proteomes" id="UP000198619">
    <property type="component" value="Unassembled WGS sequence"/>
</dbReference>
<keyword evidence="1" id="KW-0677">Repeat</keyword>
<dbReference type="PANTHER" id="PTHR14027:SF2">
    <property type="entry name" value="RNA POLYMERASE-ASSOCIATED PROTEIN CTR9 HOMOLOG"/>
    <property type="match status" value="1"/>
</dbReference>
<feature type="transmembrane region" description="Helical" evidence="4">
    <location>
        <begin position="6"/>
        <end position="36"/>
    </location>
</feature>
<dbReference type="SMART" id="SM00028">
    <property type="entry name" value="TPR"/>
    <property type="match status" value="3"/>
</dbReference>
<evidence type="ECO:0000313" key="5">
    <source>
        <dbReference type="EMBL" id="SFB05259.1"/>
    </source>
</evidence>